<keyword evidence="10" id="KW-1185">Reference proteome</keyword>
<sequence length="272" mass="28363">MESDATYWADVALLDWQVALGADEAIGDVPVDRYALDPVPPKVAAPVVTAVPDAGQRRPPPPIPAAADFDAPALAAEAAAAAGDLAALRAAQEGFGLCTLKRGARSYVGAEGDSRARVMIVGDAPGRAEDQAGRPFVGPHGVLLDRMLAAIGLDRTAADPARAVHVMHVLPWRTAAAGGAGAALPEPADLAMMTPFLLRHIALVQPDVVVCMGNAPCQALLGRSGVSRMRGQWDTVLGRPLLPMYPPQMLLGHPAAKRAAWTDLLALKARLR</sequence>
<evidence type="ECO:0000313" key="10">
    <source>
        <dbReference type="Proteomes" id="UP000199585"/>
    </source>
</evidence>
<dbReference type="GO" id="GO:0006281">
    <property type="term" value="P:DNA repair"/>
    <property type="evidence" value="ECO:0007669"/>
    <property type="project" value="UniProtKB-KW"/>
</dbReference>
<keyword evidence="1" id="KW-0004">4Fe-4S</keyword>
<evidence type="ECO:0000256" key="1">
    <source>
        <dbReference type="ARBA" id="ARBA00022485"/>
    </source>
</evidence>
<protein>
    <submittedName>
        <fullName evidence="9">DNA polymerase</fullName>
    </submittedName>
</protein>
<dbReference type="InterPro" id="IPR005122">
    <property type="entry name" value="Uracil-DNA_glycosylase-like"/>
</dbReference>
<proteinExistence type="predicted"/>
<evidence type="ECO:0000313" key="9">
    <source>
        <dbReference type="EMBL" id="SEM69433.1"/>
    </source>
</evidence>
<evidence type="ECO:0000256" key="2">
    <source>
        <dbReference type="ARBA" id="ARBA00022723"/>
    </source>
</evidence>
<dbReference type="RefSeq" id="WP_089899086.1">
    <property type="nucleotide sequence ID" value="NZ_FOCI01000003.1"/>
</dbReference>
<evidence type="ECO:0000256" key="4">
    <source>
        <dbReference type="ARBA" id="ARBA00022801"/>
    </source>
</evidence>
<dbReference type="CDD" id="cd10030">
    <property type="entry name" value="UDG-F4_TTUDGA_SPO1dp_like"/>
    <property type="match status" value="1"/>
</dbReference>
<dbReference type="Pfam" id="PF03167">
    <property type="entry name" value="UDG"/>
    <property type="match status" value="1"/>
</dbReference>
<feature type="domain" description="Uracil-DNA glycosylase-like" evidence="8">
    <location>
        <begin position="109"/>
        <end position="265"/>
    </location>
</feature>
<evidence type="ECO:0000256" key="6">
    <source>
        <dbReference type="ARBA" id="ARBA00023014"/>
    </source>
</evidence>
<dbReference type="PANTHER" id="PTHR33693">
    <property type="entry name" value="TYPE-5 URACIL-DNA GLYCOSYLASE"/>
    <property type="match status" value="1"/>
</dbReference>
<dbReference type="Gene3D" id="3.40.470.10">
    <property type="entry name" value="Uracil-DNA glycosylase-like domain"/>
    <property type="match status" value="1"/>
</dbReference>
<keyword evidence="3" id="KW-0227">DNA damage</keyword>
<dbReference type="GO" id="GO:0046872">
    <property type="term" value="F:metal ion binding"/>
    <property type="evidence" value="ECO:0007669"/>
    <property type="project" value="UniProtKB-KW"/>
</dbReference>
<accession>A0A1H8AFV5</accession>
<evidence type="ECO:0000256" key="5">
    <source>
        <dbReference type="ARBA" id="ARBA00023004"/>
    </source>
</evidence>
<dbReference type="PANTHER" id="PTHR33693:SF1">
    <property type="entry name" value="TYPE-4 URACIL-DNA GLYCOSYLASE"/>
    <property type="match status" value="1"/>
</dbReference>
<keyword evidence="7" id="KW-0234">DNA repair</keyword>
<organism evidence="9 10">
    <name type="scientific">Loktanella fryxellensis</name>
    <dbReference type="NCBI Taxonomy" id="245187"/>
    <lineage>
        <taxon>Bacteria</taxon>
        <taxon>Pseudomonadati</taxon>
        <taxon>Pseudomonadota</taxon>
        <taxon>Alphaproteobacteria</taxon>
        <taxon>Rhodobacterales</taxon>
        <taxon>Roseobacteraceae</taxon>
        <taxon>Loktanella</taxon>
    </lineage>
</organism>
<dbReference type="Proteomes" id="UP000199585">
    <property type="component" value="Unassembled WGS sequence"/>
</dbReference>
<dbReference type="SMART" id="SM00986">
    <property type="entry name" value="UDG"/>
    <property type="match status" value="1"/>
</dbReference>
<keyword evidence="4" id="KW-0378">Hydrolase</keyword>
<dbReference type="SUPFAM" id="SSF52141">
    <property type="entry name" value="Uracil-DNA glycosylase-like"/>
    <property type="match status" value="1"/>
</dbReference>
<dbReference type="SMART" id="SM00987">
    <property type="entry name" value="UreE_C"/>
    <property type="match status" value="1"/>
</dbReference>
<dbReference type="STRING" id="245187.SAMN04488003_103147"/>
<reference evidence="9 10" key="1">
    <citation type="submission" date="2016-10" db="EMBL/GenBank/DDBJ databases">
        <authorList>
            <person name="de Groot N.N."/>
        </authorList>
    </citation>
    <scope>NUCLEOTIDE SEQUENCE [LARGE SCALE GENOMIC DNA]</scope>
    <source>
        <strain evidence="9 10">DSM 16213</strain>
    </source>
</reference>
<dbReference type="GO" id="GO:0051539">
    <property type="term" value="F:4 iron, 4 sulfur cluster binding"/>
    <property type="evidence" value="ECO:0007669"/>
    <property type="project" value="UniProtKB-KW"/>
</dbReference>
<dbReference type="OrthoDB" id="5290748at2"/>
<dbReference type="GO" id="GO:0097506">
    <property type="term" value="F:deaminated base DNA N-glycosylase activity"/>
    <property type="evidence" value="ECO:0007669"/>
    <property type="project" value="UniProtKB-ARBA"/>
</dbReference>
<keyword evidence="2" id="KW-0479">Metal-binding</keyword>
<evidence type="ECO:0000256" key="3">
    <source>
        <dbReference type="ARBA" id="ARBA00022763"/>
    </source>
</evidence>
<evidence type="ECO:0000259" key="8">
    <source>
        <dbReference type="SMART" id="SM00986"/>
    </source>
</evidence>
<name>A0A1H8AFV5_9RHOB</name>
<gene>
    <name evidence="9" type="ORF">SAMN04488003_103147</name>
</gene>
<dbReference type="EMBL" id="FOCI01000003">
    <property type="protein sequence ID" value="SEM69433.1"/>
    <property type="molecule type" value="Genomic_DNA"/>
</dbReference>
<evidence type="ECO:0000256" key="7">
    <source>
        <dbReference type="ARBA" id="ARBA00023204"/>
    </source>
</evidence>
<keyword evidence="6" id="KW-0411">Iron-sulfur</keyword>
<keyword evidence="5" id="KW-0408">Iron</keyword>
<dbReference type="InterPro" id="IPR051536">
    <property type="entry name" value="UDG_Type-4/5"/>
</dbReference>
<dbReference type="InterPro" id="IPR036895">
    <property type="entry name" value="Uracil-DNA_glycosylase-like_sf"/>
</dbReference>
<dbReference type="AlphaFoldDB" id="A0A1H8AFV5"/>